<dbReference type="Proteomes" id="UP000887572">
    <property type="component" value="Unplaced"/>
</dbReference>
<evidence type="ECO:0000313" key="1">
    <source>
        <dbReference type="Proteomes" id="UP000887572"/>
    </source>
</evidence>
<keyword evidence="1" id="KW-1185">Reference proteome</keyword>
<name>A0A914H6R9_GLORO</name>
<accession>A0A914H6R9</accession>
<sequence>MEEAVKSVKNSAIILMANLNKDADAQRNIKTFAENFLQNELFKEKMQKFLSDFKFNSFSDALNIATKVPYILL</sequence>
<dbReference type="AlphaFoldDB" id="A0A914H6R9"/>
<organism evidence="1 2">
    <name type="scientific">Globodera rostochiensis</name>
    <name type="common">Golden nematode worm</name>
    <name type="synonym">Heterodera rostochiensis</name>
    <dbReference type="NCBI Taxonomy" id="31243"/>
    <lineage>
        <taxon>Eukaryota</taxon>
        <taxon>Metazoa</taxon>
        <taxon>Ecdysozoa</taxon>
        <taxon>Nematoda</taxon>
        <taxon>Chromadorea</taxon>
        <taxon>Rhabditida</taxon>
        <taxon>Tylenchina</taxon>
        <taxon>Tylenchomorpha</taxon>
        <taxon>Tylenchoidea</taxon>
        <taxon>Heteroderidae</taxon>
        <taxon>Heteroderinae</taxon>
        <taxon>Globodera</taxon>
    </lineage>
</organism>
<evidence type="ECO:0000313" key="2">
    <source>
        <dbReference type="WBParaSite" id="Gr19_v10_g1471.t1"/>
    </source>
</evidence>
<proteinExistence type="predicted"/>
<protein>
    <submittedName>
        <fullName evidence="2">Uncharacterized protein</fullName>
    </submittedName>
</protein>
<reference evidence="2" key="1">
    <citation type="submission" date="2022-11" db="UniProtKB">
        <authorList>
            <consortium name="WormBaseParasite"/>
        </authorList>
    </citation>
    <scope>IDENTIFICATION</scope>
</reference>
<dbReference type="WBParaSite" id="Gr19_v10_g1471.t1">
    <property type="protein sequence ID" value="Gr19_v10_g1471.t1"/>
    <property type="gene ID" value="Gr19_v10_g1471"/>
</dbReference>